<accession>A0A0L9UGJ6</accession>
<evidence type="ECO:0000256" key="3">
    <source>
        <dbReference type="ARBA" id="ARBA00022884"/>
    </source>
</evidence>
<evidence type="ECO:0000256" key="2">
    <source>
        <dbReference type="ARBA" id="ARBA00022540"/>
    </source>
</evidence>
<proteinExistence type="predicted"/>
<gene>
    <name evidence="5" type="ORF">LR48_Vigan04g187700</name>
</gene>
<dbReference type="PANTHER" id="PTHR12399">
    <property type="entry name" value="EUKARYOTIC TRANSLATION INITIATION FACTOR 3 SUBUNIT 7"/>
    <property type="match status" value="1"/>
</dbReference>
<evidence type="ECO:0000313" key="5">
    <source>
        <dbReference type="EMBL" id="KOM41679.1"/>
    </source>
</evidence>
<dbReference type="EMBL" id="CM003374">
    <property type="protein sequence ID" value="KOM41679.1"/>
    <property type="molecule type" value="Genomic_DNA"/>
</dbReference>
<protein>
    <submittedName>
        <fullName evidence="5">Uncharacterized protein</fullName>
    </submittedName>
</protein>
<dbReference type="GO" id="GO:0003743">
    <property type="term" value="F:translation initiation factor activity"/>
    <property type="evidence" value="ECO:0007669"/>
    <property type="project" value="UniProtKB-KW"/>
</dbReference>
<keyword evidence="1" id="KW-0963">Cytoplasm</keyword>
<dbReference type="Pfam" id="PF05091">
    <property type="entry name" value="eIF-3_zeta"/>
    <property type="match status" value="1"/>
</dbReference>
<dbReference type="AlphaFoldDB" id="A0A0L9UGJ6"/>
<evidence type="ECO:0000256" key="1">
    <source>
        <dbReference type="ARBA" id="ARBA00022490"/>
    </source>
</evidence>
<keyword evidence="2" id="KW-0396">Initiation factor</keyword>
<dbReference type="InterPro" id="IPR007783">
    <property type="entry name" value="eIF3d"/>
</dbReference>
<dbReference type="GO" id="GO:0005852">
    <property type="term" value="C:eukaryotic translation initiation factor 3 complex"/>
    <property type="evidence" value="ECO:0007669"/>
    <property type="project" value="InterPro"/>
</dbReference>
<sequence>MVKAFDMGAVPFNSDNWGPPETAAVGGSSNLPLNVPFAPFSRSEKLGRIADWTRNFNNPARFKNPADSVFDFTNDDFFPASADDDASFHLVDGKPPPRPKFGPKWRFQQQRQLSQCRDEAFPPLLILQTPICSNNHKHRRVNFIPKFHSQMRRSIPVWHISPVYQRGNGINLFFLRN</sequence>
<dbReference type="STRING" id="3914.A0A0L9UGJ6"/>
<keyword evidence="3" id="KW-0694">RNA-binding</keyword>
<evidence type="ECO:0000256" key="4">
    <source>
        <dbReference type="ARBA" id="ARBA00022917"/>
    </source>
</evidence>
<dbReference type="Proteomes" id="UP000053144">
    <property type="component" value="Chromosome 4"/>
</dbReference>
<organism evidence="5 6">
    <name type="scientific">Phaseolus angularis</name>
    <name type="common">Azuki bean</name>
    <name type="synonym">Vigna angularis</name>
    <dbReference type="NCBI Taxonomy" id="3914"/>
    <lineage>
        <taxon>Eukaryota</taxon>
        <taxon>Viridiplantae</taxon>
        <taxon>Streptophyta</taxon>
        <taxon>Embryophyta</taxon>
        <taxon>Tracheophyta</taxon>
        <taxon>Spermatophyta</taxon>
        <taxon>Magnoliopsida</taxon>
        <taxon>eudicotyledons</taxon>
        <taxon>Gunneridae</taxon>
        <taxon>Pentapetalae</taxon>
        <taxon>rosids</taxon>
        <taxon>fabids</taxon>
        <taxon>Fabales</taxon>
        <taxon>Fabaceae</taxon>
        <taxon>Papilionoideae</taxon>
        <taxon>50 kb inversion clade</taxon>
        <taxon>NPAAA clade</taxon>
        <taxon>indigoferoid/millettioid clade</taxon>
        <taxon>Phaseoleae</taxon>
        <taxon>Vigna</taxon>
    </lineage>
</organism>
<name>A0A0L9UGJ6_PHAAN</name>
<dbReference type="GO" id="GO:0003723">
    <property type="term" value="F:RNA binding"/>
    <property type="evidence" value="ECO:0007669"/>
    <property type="project" value="UniProtKB-KW"/>
</dbReference>
<dbReference type="PANTHER" id="PTHR12399:SF3">
    <property type="entry name" value="EUKARYOTIC TRANSLATION INITIATION FACTOR 3 SUBUNIT D"/>
    <property type="match status" value="1"/>
</dbReference>
<reference evidence="6" key="1">
    <citation type="journal article" date="2015" name="Proc. Natl. Acad. Sci. U.S.A.">
        <title>Genome sequencing of adzuki bean (Vigna angularis) provides insight into high starch and low fat accumulation and domestication.</title>
        <authorList>
            <person name="Yang K."/>
            <person name="Tian Z."/>
            <person name="Chen C."/>
            <person name="Luo L."/>
            <person name="Zhao B."/>
            <person name="Wang Z."/>
            <person name="Yu L."/>
            <person name="Li Y."/>
            <person name="Sun Y."/>
            <person name="Li W."/>
            <person name="Chen Y."/>
            <person name="Li Y."/>
            <person name="Zhang Y."/>
            <person name="Ai D."/>
            <person name="Zhao J."/>
            <person name="Shang C."/>
            <person name="Ma Y."/>
            <person name="Wu B."/>
            <person name="Wang M."/>
            <person name="Gao L."/>
            <person name="Sun D."/>
            <person name="Zhang P."/>
            <person name="Guo F."/>
            <person name="Wang W."/>
            <person name="Li Y."/>
            <person name="Wang J."/>
            <person name="Varshney R.K."/>
            <person name="Wang J."/>
            <person name="Ling H.Q."/>
            <person name="Wan P."/>
        </authorList>
    </citation>
    <scope>NUCLEOTIDE SEQUENCE</scope>
    <source>
        <strain evidence="6">cv. Jingnong 6</strain>
    </source>
</reference>
<dbReference type="Gramene" id="KOM41679">
    <property type="protein sequence ID" value="KOM41679"/>
    <property type="gene ID" value="LR48_Vigan04g187700"/>
</dbReference>
<evidence type="ECO:0000313" key="6">
    <source>
        <dbReference type="Proteomes" id="UP000053144"/>
    </source>
</evidence>
<keyword evidence="4" id="KW-0648">Protein biosynthesis</keyword>